<proteinExistence type="predicted"/>
<dbReference type="AlphaFoldDB" id="A0A0N1PGG8"/>
<accession>A0A0N1PGG8</accession>
<sequence>MRLAQTDEFSKQRRSMTEVEERCMCQNASSAVRVRSPSGEPHVALRVRRVVEPPAGHRSTRYTHLEDVRTCRYI</sequence>
<evidence type="ECO:0000313" key="1">
    <source>
        <dbReference type="EMBL" id="KPJ05909.1"/>
    </source>
</evidence>
<evidence type="ECO:0000313" key="2">
    <source>
        <dbReference type="Proteomes" id="UP000053268"/>
    </source>
</evidence>
<gene>
    <name evidence="1" type="ORF">RR46_00704</name>
</gene>
<keyword evidence="2" id="KW-1185">Reference proteome</keyword>
<dbReference type="EMBL" id="KQ458409">
    <property type="protein sequence ID" value="KPJ05909.1"/>
    <property type="molecule type" value="Genomic_DNA"/>
</dbReference>
<dbReference type="Proteomes" id="UP000053268">
    <property type="component" value="Unassembled WGS sequence"/>
</dbReference>
<organism evidence="1 2">
    <name type="scientific">Papilio xuthus</name>
    <name type="common">Asian swallowtail butterfly</name>
    <dbReference type="NCBI Taxonomy" id="66420"/>
    <lineage>
        <taxon>Eukaryota</taxon>
        <taxon>Metazoa</taxon>
        <taxon>Ecdysozoa</taxon>
        <taxon>Arthropoda</taxon>
        <taxon>Hexapoda</taxon>
        <taxon>Insecta</taxon>
        <taxon>Pterygota</taxon>
        <taxon>Neoptera</taxon>
        <taxon>Endopterygota</taxon>
        <taxon>Lepidoptera</taxon>
        <taxon>Glossata</taxon>
        <taxon>Ditrysia</taxon>
        <taxon>Papilionoidea</taxon>
        <taxon>Papilionidae</taxon>
        <taxon>Papilioninae</taxon>
        <taxon>Papilio</taxon>
    </lineage>
</organism>
<reference evidence="1 2" key="1">
    <citation type="journal article" date="2015" name="Nat. Commun.">
        <title>Outbred genome sequencing and CRISPR/Cas9 gene editing in butterflies.</title>
        <authorList>
            <person name="Li X."/>
            <person name="Fan D."/>
            <person name="Zhang W."/>
            <person name="Liu G."/>
            <person name="Zhang L."/>
            <person name="Zhao L."/>
            <person name="Fang X."/>
            <person name="Chen L."/>
            <person name="Dong Y."/>
            <person name="Chen Y."/>
            <person name="Ding Y."/>
            <person name="Zhao R."/>
            <person name="Feng M."/>
            <person name="Zhu Y."/>
            <person name="Feng Y."/>
            <person name="Jiang X."/>
            <person name="Zhu D."/>
            <person name="Xiang H."/>
            <person name="Feng X."/>
            <person name="Li S."/>
            <person name="Wang J."/>
            <person name="Zhang G."/>
            <person name="Kronforst M.R."/>
            <person name="Wang W."/>
        </authorList>
    </citation>
    <scope>NUCLEOTIDE SEQUENCE [LARGE SCALE GENOMIC DNA]</scope>
    <source>
        <strain evidence="1">Ya'a_city_454_Px</strain>
        <tissue evidence="1">Whole body</tissue>
    </source>
</reference>
<name>A0A0N1PGG8_PAPXU</name>
<protein>
    <submittedName>
        <fullName evidence="1">Uncharacterized protein</fullName>
    </submittedName>
</protein>